<organism evidence="1 2">
    <name type="scientific">Ceratitis capitata</name>
    <name type="common">Mediterranean fruit fly</name>
    <name type="synonym">Tephritis capitata</name>
    <dbReference type="NCBI Taxonomy" id="7213"/>
    <lineage>
        <taxon>Eukaryota</taxon>
        <taxon>Metazoa</taxon>
        <taxon>Ecdysozoa</taxon>
        <taxon>Arthropoda</taxon>
        <taxon>Hexapoda</taxon>
        <taxon>Insecta</taxon>
        <taxon>Pterygota</taxon>
        <taxon>Neoptera</taxon>
        <taxon>Endopterygota</taxon>
        <taxon>Diptera</taxon>
        <taxon>Brachycera</taxon>
        <taxon>Muscomorpha</taxon>
        <taxon>Tephritoidea</taxon>
        <taxon>Tephritidae</taxon>
        <taxon>Ceratitis</taxon>
        <taxon>Ceratitis</taxon>
    </lineage>
</organism>
<keyword evidence="2" id="KW-1185">Reference proteome</keyword>
<reference evidence="1" key="1">
    <citation type="submission" date="2020-11" db="EMBL/GenBank/DDBJ databases">
        <authorList>
            <person name="Whitehead M."/>
        </authorList>
    </citation>
    <scope>NUCLEOTIDE SEQUENCE</scope>
    <source>
        <strain evidence="1">EGII</strain>
    </source>
</reference>
<evidence type="ECO:0000313" key="1">
    <source>
        <dbReference type="EMBL" id="CAD6991052.1"/>
    </source>
</evidence>
<accession>A0A811TW08</accession>
<gene>
    <name evidence="1" type="ORF">CCAP1982_LOCUS1</name>
</gene>
<name>A0A811TW08_CERCA</name>
<proteinExistence type="predicted"/>
<evidence type="ECO:0000313" key="2">
    <source>
        <dbReference type="Proteomes" id="UP000606786"/>
    </source>
</evidence>
<dbReference type="EMBL" id="CAJHJT010000001">
    <property type="protein sequence ID" value="CAD6991052.1"/>
    <property type="molecule type" value="Genomic_DNA"/>
</dbReference>
<comment type="caution">
    <text evidence="1">The sequence shown here is derived from an EMBL/GenBank/DDBJ whole genome shotgun (WGS) entry which is preliminary data.</text>
</comment>
<sequence length="87" mass="9681">MRKLCCLPLSSSLFVYTGQSLIKLTYIDDGKHAARQGGRGNCECEDEKQVTAKSPIAADNNNRDWTNPNGDETAERCDFGHWGECEI</sequence>
<dbReference type="Proteomes" id="UP000606786">
    <property type="component" value="Unassembled WGS sequence"/>
</dbReference>
<dbReference type="AlphaFoldDB" id="A0A811TW08"/>
<protein>
    <submittedName>
        <fullName evidence="1">(Mediterranean fruit fly) hypothetical protein</fullName>
    </submittedName>
</protein>